<dbReference type="InterPro" id="IPR027417">
    <property type="entry name" value="P-loop_NTPase"/>
</dbReference>
<dbReference type="EMBL" id="CZBU01000004">
    <property type="protein sequence ID" value="CUQ78511.1"/>
    <property type="molecule type" value="Genomic_DNA"/>
</dbReference>
<keyword evidence="7" id="KW-0067">ATP-binding</keyword>
<keyword evidence="8" id="KW-0238">DNA-binding</keyword>
<feature type="domain" description="ATP-dependent helicase/deoxyribonuclease subunit B N-terminal" evidence="11">
    <location>
        <begin position="5"/>
        <end position="306"/>
    </location>
</feature>
<evidence type="ECO:0000313" key="13">
    <source>
        <dbReference type="Proteomes" id="UP000095621"/>
    </source>
</evidence>
<dbReference type="PANTHER" id="PTHR30591:SF1">
    <property type="entry name" value="RECBCD ENZYME SUBUNIT RECC"/>
    <property type="match status" value="1"/>
</dbReference>
<proteinExistence type="predicted"/>
<dbReference type="Proteomes" id="UP000095621">
    <property type="component" value="Unassembled WGS sequence"/>
</dbReference>
<gene>
    <name evidence="12" type="primary">addB</name>
    <name evidence="12" type="ORF">ERS852490_02157</name>
</gene>
<evidence type="ECO:0000256" key="2">
    <source>
        <dbReference type="ARBA" id="ARBA00022741"/>
    </source>
</evidence>
<dbReference type="InterPro" id="IPR011604">
    <property type="entry name" value="PDDEXK-like_dom_sf"/>
</dbReference>
<protein>
    <submittedName>
        <fullName evidence="12">ATP-dependent helicase/deoxyribonuclease subunit B</fullName>
        <ecNumber evidence="12">3.1.-.-</ecNumber>
    </submittedName>
</protein>
<evidence type="ECO:0000256" key="6">
    <source>
        <dbReference type="ARBA" id="ARBA00022839"/>
    </source>
</evidence>
<sequence length="1109" mass="126175">MSLQLILGSSGVGKSHYLYTHIIEESMENPDRNYIVVVPEQYTMAIQKRLVSMHPRKGILNIDVVSFERLAYKVFEEVGEDNLEVLDDTGKNLIIKRVLEQNKDRLKYFGSNLSNTGFVSEMKSVISEMLQYDIKPDVMQDAAGAAYSDSEGSAALQYKLDDIVLVYNAFAEYIDKNYITKEEILDKLCSKVTESERIKNCEIVFDGFTGFTPIQYNLMTILLSMCPKIYVSLTIDASERENSVRGREELFFMSKDCVSKLYKICDEEHVKVLEPVYIAGKAVPGKNVIVNVNSRFKNSEELDFLEQNLFRNNSGRFNQKTDNIVIYEGTVAKEELTFAAGEIIRLTRLCGYRYNEIAIVTADMDGYGKLAANILKQNDIPYFLDYKRHVTDNPFIAAINGALGIIENNYSYDSILGFLRTGMSGMEREDIDLLDNYCVAVGIRGRGKWHEPWIRKFRGTVNNTDLEKLNSLRTMITDMLDPLEEVLKSKESNVADMVKALYEFLVREDMEQKVSVLNDSEYTGDEYAQLYKKVIEVLDKMYALLGSEKVGIKEFNKILASGFQEIKIGLIPQTNDCVVIGDIERTRLDNIKVMFFVGINDGNVPKKADSRSVLSESDREYLEDKGIVMSASVREKAFTQRFYLYLIMTKSAEKLYMSYAVKNSEGAVLMPSYIIRSMRKMFSHCLKLSYKDTAQQNSYVTIPRAANSFDNTEIAANIDEDIIDSLTGGRLVGSVTSFENFAECPLRYYLRYGVDLKEREEFTFSPVNFGVVLHAVIREVCDEIKKNGESYYLISEEKRREMVKRSVAAITDIYQNSILKDSSRNSFMIKRMEDLADRTIWAMGEQLKCGDFVPFVFEHKFNMEVGDGDRKQLMSGTIDRVDICENGTDVYVRIIDYKTGKKDFNIVKTYYGIDIQLMVYMEAAMKLVAKMRPGKNVIPAGVFYYNISDPIVSATTESAEEIEDKIKGELRLKGMVNSDKDIAEKMDNTEGTSLNIPVSRKADGGFDSRRSKVMNTEQFNILGRFVDVRAIDTADRIVGGDIRRSPYKDGQFSSCDRCPYGAVCGFSVDLPGCNYRKLKKFDDEVLWNNIKEGVDENGKKMDTGAEERD</sequence>
<evidence type="ECO:0000256" key="7">
    <source>
        <dbReference type="ARBA" id="ARBA00022840"/>
    </source>
</evidence>
<dbReference type="GO" id="GO:0004386">
    <property type="term" value="F:helicase activity"/>
    <property type="evidence" value="ECO:0007669"/>
    <property type="project" value="UniProtKB-KW"/>
</dbReference>
<keyword evidence="5 12" id="KW-0347">Helicase</keyword>
<dbReference type="SUPFAM" id="SSF52540">
    <property type="entry name" value="P-loop containing nucleoside triphosphate hydrolases"/>
    <property type="match status" value="1"/>
</dbReference>
<dbReference type="Pfam" id="PF12705">
    <property type="entry name" value="PDDEXK_1"/>
    <property type="match status" value="1"/>
</dbReference>
<evidence type="ECO:0000256" key="4">
    <source>
        <dbReference type="ARBA" id="ARBA00022801"/>
    </source>
</evidence>
<dbReference type="GO" id="GO:0005524">
    <property type="term" value="F:ATP binding"/>
    <property type="evidence" value="ECO:0007669"/>
    <property type="project" value="UniProtKB-KW"/>
</dbReference>
<organism evidence="12 13">
    <name type="scientific">Lachnospira eligens</name>
    <dbReference type="NCBI Taxonomy" id="39485"/>
    <lineage>
        <taxon>Bacteria</taxon>
        <taxon>Bacillati</taxon>
        <taxon>Bacillota</taxon>
        <taxon>Clostridia</taxon>
        <taxon>Lachnospirales</taxon>
        <taxon>Lachnospiraceae</taxon>
        <taxon>Lachnospira</taxon>
    </lineage>
</organism>
<evidence type="ECO:0000313" key="12">
    <source>
        <dbReference type="EMBL" id="CUQ78511.1"/>
    </source>
</evidence>
<evidence type="ECO:0000256" key="5">
    <source>
        <dbReference type="ARBA" id="ARBA00022806"/>
    </source>
</evidence>
<name>A0A174Z3G2_9FIRM</name>
<dbReference type="GO" id="GO:0006281">
    <property type="term" value="P:DNA repair"/>
    <property type="evidence" value="ECO:0007669"/>
    <property type="project" value="UniProtKB-KW"/>
</dbReference>
<keyword evidence="6" id="KW-0269">Exonuclease</keyword>
<evidence type="ECO:0000256" key="1">
    <source>
        <dbReference type="ARBA" id="ARBA00022722"/>
    </source>
</evidence>
<evidence type="ECO:0000256" key="9">
    <source>
        <dbReference type="ARBA" id="ARBA00023204"/>
    </source>
</evidence>
<keyword evidence="2" id="KW-0547">Nucleotide-binding</keyword>
<keyword evidence="9" id="KW-0234">DNA repair</keyword>
<dbReference type="EC" id="3.1.-.-" evidence="12"/>
<keyword evidence="4 12" id="KW-0378">Hydrolase</keyword>
<dbReference type="Gene3D" id="3.40.50.300">
    <property type="entry name" value="P-loop containing nucleotide triphosphate hydrolases"/>
    <property type="match status" value="4"/>
</dbReference>
<keyword evidence="3" id="KW-0227">DNA damage</keyword>
<dbReference type="AlphaFoldDB" id="A0A174Z3G2"/>
<feature type="domain" description="PD-(D/E)XK endonuclease-like" evidence="10">
    <location>
        <begin position="734"/>
        <end position="1064"/>
    </location>
</feature>
<dbReference type="GO" id="GO:0006310">
    <property type="term" value="P:DNA recombination"/>
    <property type="evidence" value="ECO:0007669"/>
    <property type="project" value="TreeGrafter"/>
</dbReference>
<dbReference type="RefSeq" id="WP_055216035.1">
    <property type="nucleotide sequence ID" value="NZ_CZBU01000004.1"/>
</dbReference>
<dbReference type="GO" id="GO:0004527">
    <property type="term" value="F:exonuclease activity"/>
    <property type="evidence" value="ECO:0007669"/>
    <property type="project" value="UniProtKB-KW"/>
</dbReference>
<evidence type="ECO:0000256" key="3">
    <source>
        <dbReference type="ARBA" id="ARBA00022763"/>
    </source>
</evidence>
<evidence type="ECO:0000256" key="8">
    <source>
        <dbReference type="ARBA" id="ARBA00023125"/>
    </source>
</evidence>
<dbReference type="PANTHER" id="PTHR30591">
    <property type="entry name" value="RECBCD ENZYME SUBUNIT RECC"/>
    <property type="match status" value="1"/>
</dbReference>
<dbReference type="InterPro" id="IPR049035">
    <property type="entry name" value="ADDB_N"/>
</dbReference>
<evidence type="ECO:0000259" key="10">
    <source>
        <dbReference type="Pfam" id="PF12705"/>
    </source>
</evidence>
<reference evidence="12 13" key="1">
    <citation type="submission" date="2015-09" db="EMBL/GenBank/DDBJ databases">
        <authorList>
            <consortium name="Pathogen Informatics"/>
        </authorList>
    </citation>
    <scope>NUCLEOTIDE SEQUENCE [LARGE SCALE GENOMIC DNA]</scope>
    <source>
        <strain evidence="12 13">2789STDY5834875</strain>
    </source>
</reference>
<dbReference type="Pfam" id="PF21445">
    <property type="entry name" value="ADDB_N"/>
    <property type="match status" value="1"/>
</dbReference>
<keyword evidence="1" id="KW-0540">Nuclease</keyword>
<evidence type="ECO:0000259" key="11">
    <source>
        <dbReference type="Pfam" id="PF21445"/>
    </source>
</evidence>
<dbReference type="GO" id="GO:0003677">
    <property type="term" value="F:DNA binding"/>
    <property type="evidence" value="ECO:0007669"/>
    <property type="project" value="UniProtKB-KW"/>
</dbReference>
<dbReference type="OrthoDB" id="9758506at2"/>
<dbReference type="InterPro" id="IPR038726">
    <property type="entry name" value="PDDEXK_AddAB-type"/>
</dbReference>
<dbReference type="Gene3D" id="3.90.320.10">
    <property type="match status" value="1"/>
</dbReference>
<accession>A0A174Z3G2</accession>